<dbReference type="GeneID" id="96780004"/>
<sequence>MFKYKPNISNYLAEYAIKERFHPTTTLPKDVQLYCMAGRSNIYRTFLMYQRHIINNMVVDTICRCLTDTQIKFFLYKYKDNQTFTWISTKLDVSTSSLFIWNRDIQRDIQNMLFYNISVTDIFVPQKIINMIHILDARIDALEWGIQVGVEINRKWLQNLIDKRSCYRQLLSKLAECQAAPDESSYNWVISHKCRYHHLTIDELSCEAAINRASIYRYLNQFRQIASDIFAQWGFKLSA</sequence>
<dbReference type="RefSeq" id="WP_154408201.1">
    <property type="nucleotide sequence ID" value="NZ_VUNR01000047.1"/>
</dbReference>
<gene>
    <name evidence="1" type="ORF">FYJ84_13810</name>
</gene>
<protein>
    <submittedName>
        <fullName evidence="1">Uncharacterized protein</fullName>
    </submittedName>
</protein>
<evidence type="ECO:0000313" key="1">
    <source>
        <dbReference type="EMBL" id="MSU10036.1"/>
    </source>
</evidence>
<proteinExistence type="predicted"/>
<dbReference type="AlphaFoldDB" id="A0A6I2UMP4"/>
<organism evidence="1 2">
    <name type="scientific">Anaerovibrio slackiae</name>
    <dbReference type="NCBI Taxonomy" id="2652309"/>
    <lineage>
        <taxon>Bacteria</taxon>
        <taxon>Bacillati</taxon>
        <taxon>Bacillota</taxon>
        <taxon>Negativicutes</taxon>
        <taxon>Selenomonadales</taxon>
        <taxon>Selenomonadaceae</taxon>
        <taxon>Anaerovibrio</taxon>
    </lineage>
</organism>
<accession>A0A6I2UMP4</accession>
<dbReference type="EMBL" id="VUNR01000047">
    <property type="protein sequence ID" value="MSU10036.1"/>
    <property type="molecule type" value="Genomic_DNA"/>
</dbReference>
<comment type="caution">
    <text evidence="1">The sequence shown here is derived from an EMBL/GenBank/DDBJ whole genome shotgun (WGS) entry which is preliminary data.</text>
</comment>
<evidence type="ECO:0000313" key="2">
    <source>
        <dbReference type="Proteomes" id="UP000433181"/>
    </source>
</evidence>
<name>A0A6I2UMP4_9FIRM</name>
<keyword evidence="2" id="KW-1185">Reference proteome</keyword>
<dbReference type="Proteomes" id="UP000433181">
    <property type="component" value="Unassembled WGS sequence"/>
</dbReference>
<reference evidence="1 2" key="1">
    <citation type="submission" date="2019-08" db="EMBL/GenBank/DDBJ databases">
        <title>In-depth cultivation of the pig gut microbiome towards novel bacterial diversity and tailored functional studies.</title>
        <authorList>
            <person name="Wylensek D."/>
            <person name="Hitch T.C.A."/>
            <person name="Clavel T."/>
        </authorList>
    </citation>
    <scope>NUCLEOTIDE SEQUENCE [LARGE SCALE GENOMIC DNA]</scope>
    <source>
        <strain evidence="1 2">WCA-693-APC-5D-A</strain>
    </source>
</reference>